<feature type="chain" id="PRO_5015619324" description="Apple domain-containing protein" evidence="2">
    <location>
        <begin position="19"/>
        <end position="413"/>
    </location>
</feature>
<organism evidence="3 4">
    <name type="scientific">Corynespora cassiicola Philippines</name>
    <dbReference type="NCBI Taxonomy" id="1448308"/>
    <lineage>
        <taxon>Eukaryota</taxon>
        <taxon>Fungi</taxon>
        <taxon>Dikarya</taxon>
        <taxon>Ascomycota</taxon>
        <taxon>Pezizomycotina</taxon>
        <taxon>Dothideomycetes</taxon>
        <taxon>Pleosporomycetidae</taxon>
        <taxon>Pleosporales</taxon>
        <taxon>Corynesporascaceae</taxon>
        <taxon>Corynespora</taxon>
    </lineage>
</organism>
<dbReference type="STRING" id="1448308.A0A2T2P969"/>
<evidence type="ECO:0000256" key="2">
    <source>
        <dbReference type="SAM" id="SignalP"/>
    </source>
</evidence>
<feature type="compositionally biased region" description="Low complexity" evidence="1">
    <location>
        <begin position="348"/>
        <end position="413"/>
    </location>
</feature>
<reference evidence="3 4" key="1">
    <citation type="journal article" date="2018" name="Front. Microbiol.">
        <title>Genome-Wide Analysis of Corynespora cassiicola Leaf Fall Disease Putative Effectors.</title>
        <authorList>
            <person name="Lopez D."/>
            <person name="Ribeiro S."/>
            <person name="Label P."/>
            <person name="Fumanal B."/>
            <person name="Venisse J.S."/>
            <person name="Kohler A."/>
            <person name="de Oliveira R.R."/>
            <person name="Labutti K."/>
            <person name="Lipzen A."/>
            <person name="Lail K."/>
            <person name="Bauer D."/>
            <person name="Ohm R.A."/>
            <person name="Barry K.W."/>
            <person name="Spatafora J."/>
            <person name="Grigoriev I.V."/>
            <person name="Martin F.M."/>
            <person name="Pujade-Renaud V."/>
        </authorList>
    </citation>
    <scope>NUCLEOTIDE SEQUENCE [LARGE SCALE GENOMIC DNA]</scope>
    <source>
        <strain evidence="3 4">Philippines</strain>
    </source>
</reference>
<keyword evidence="2" id="KW-0732">Signal</keyword>
<dbReference type="PANTHER" id="PTHR36578">
    <property type="entry name" value="CHROMOSOME 15, WHOLE GENOME SHOTGUN SEQUENCE"/>
    <property type="match status" value="1"/>
</dbReference>
<name>A0A2T2P969_CORCC</name>
<feature type="region of interest" description="Disordered" evidence="1">
    <location>
        <begin position="335"/>
        <end position="413"/>
    </location>
</feature>
<gene>
    <name evidence="3" type="ORF">BS50DRAFT_605806</name>
</gene>
<dbReference type="OrthoDB" id="271448at2759"/>
<evidence type="ECO:0008006" key="5">
    <source>
        <dbReference type="Google" id="ProtNLM"/>
    </source>
</evidence>
<evidence type="ECO:0000313" key="4">
    <source>
        <dbReference type="Proteomes" id="UP000240883"/>
    </source>
</evidence>
<evidence type="ECO:0000313" key="3">
    <source>
        <dbReference type="EMBL" id="PSN74204.1"/>
    </source>
</evidence>
<sequence length="413" mass="43572">MRWLQLLMLLGAASVVQAQDINVRLAEDTPNPVYSIDKGAASQVIEYDPSAAASSVIAAVEAGDLPHPKPTGYGPVPTPDTQYEFLNSPEISSLAKEAPTPSGYSLSFQDLHASSSAYGYLGFISLESYDTNGCASKCNEKEGCQAVNIFVERSPTLNVGPECPNPSSTSVIKCVFWGGPVNKDNTNNAGYTDNSFVVAIAGSNGYNKGQAGEQVTGYDGPTQLDAAINAPLDCNDSFDTYMGVKIFTEGPYDPKLCAAACTATSDYNREHPPEIGPVKTCQFFNTYILLKNGQFEGQYCAMYTRAWDSSYATNPGQWRGDDYYSVQNSLTYKNTTESGQYCPPLPPSSTTSSSIPASSSPVSSPSTTPAPETSATPSPTTTLATKTTTAKPSSTACTCAARQAPAATGGTNT</sequence>
<protein>
    <recommendedName>
        <fullName evidence="5">Apple domain-containing protein</fullName>
    </recommendedName>
</protein>
<keyword evidence="4" id="KW-1185">Reference proteome</keyword>
<proteinExistence type="predicted"/>
<feature type="signal peptide" evidence="2">
    <location>
        <begin position="1"/>
        <end position="18"/>
    </location>
</feature>
<dbReference type="PANTHER" id="PTHR36578:SF2">
    <property type="entry name" value="PA14 DOMAIN-CONTAINING PROTEIN"/>
    <property type="match status" value="1"/>
</dbReference>
<evidence type="ECO:0000256" key="1">
    <source>
        <dbReference type="SAM" id="MobiDB-lite"/>
    </source>
</evidence>
<dbReference type="AlphaFoldDB" id="A0A2T2P969"/>
<accession>A0A2T2P969</accession>
<dbReference type="EMBL" id="KZ678128">
    <property type="protein sequence ID" value="PSN74204.1"/>
    <property type="molecule type" value="Genomic_DNA"/>
</dbReference>
<dbReference type="Proteomes" id="UP000240883">
    <property type="component" value="Unassembled WGS sequence"/>
</dbReference>